<feature type="region of interest" description="Disordered" evidence="1">
    <location>
        <begin position="18"/>
        <end position="45"/>
    </location>
</feature>
<evidence type="ECO:0000313" key="2">
    <source>
        <dbReference type="EMBL" id="GMF46932.1"/>
    </source>
</evidence>
<dbReference type="AlphaFoldDB" id="A0A9W7CX02"/>
<feature type="region of interest" description="Disordered" evidence="1">
    <location>
        <begin position="152"/>
        <end position="206"/>
    </location>
</feature>
<gene>
    <name evidence="2" type="ORF">Pfra01_001749000</name>
</gene>
<name>A0A9W7CX02_9STRA</name>
<reference evidence="2" key="1">
    <citation type="submission" date="2023-04" db="EMBL/GenBank/DDBJ databases">
        <title>Phytophthora fragariaefolia NBRC 109709.</title>
        <authorList>
            <person name="Ichikawa N."/>
            <person name="Sato H."/>
            <person name="Tonouchi N."/>
        </authorList>
    </citation>
    <scope>NUCLEOTIDE SEQUENCE</scope>
    <source>
        <strain evidence="2">NBRC 109709</strain>
    </source>
</reference>
<proteinExistence type="predicted"/>
<evidence type="ECO:0000256" key="1">
    <source>
        <dbReference type="SAM" id="MobiDB-lite"/>
    </source>
</evidence>
<accession>A0A9W7CX02</accession>
<dbReference type="EMBL" id="BSXT01002056">
    <property type="protein sequence ID" value="GMF46932.1"/>
    <property type="molecule type" value="Genomic_DNA"/>
</dbReference>
<dbReference type="Proteomes" id="UP001165121">
    <property type="component" value="Unassembled WGS sequence"/>
</dbReference>
<organism evidence="2 3">
    <name type="scientific">Phytophthora fragariaefolia</name>
    <dbReference type="NCBI Taxonomy" id="1490495"/>
    <lineage>
        <taxon>Eukaryota</taxon>
        <taxon>Sar</taxon>
        <taxon>Stramenopiles</taxon>
        <taxon>Oomycota</taxon>
        <taxon>Peronosporomycetes</taxon>
        <taxon>Peronosporales</taxon>
        <taxon>Peronosporaceae</taxon>
        <taxon>Phytophthora</taxon>
    </lineage>
</organism>
<sequence length="257" mass="28447">MFADWYSITARNLVTSRPTASSGRRIGRQPNCRGGDRSSAAGDYDFGNERRLPMRGIVYAIPDEFDCILAIPFFEVIQPQIDGWSRRIEGAASKTLHRKRAEKTCEPIEEGGPVIASGFLRPVEAKVLSAKRPDSCRGAALETDVKLTDEAVSDTVQKKPSSVFHRRHDDAHTGKGSAGEDDDATPERDSTIGEADGSSSTKGKPNVVENMFRMGVVDVSGVQTKYITRKKLQKFLENEDQDGRRTRFHVGVVERVY</sequence>
<comment type="caution">
    <text evidence="2">The sequence shown here is derived from an EMBL/GenBank/DDBJ whole genome shotgun (WGS) entry which is preliminary data.</text>
</comment>
<protein>
    <submittedName>
        <fullName evidence="2">Unnamed protein product</fullName>
    </submittedName>
</protein>
<keyword evidence="3" id="KW-1185">Reference proteome</keyword>
<evidence type="ECO:0000313" key="3">
    <source>
        <dbReference type="Proteomes" id="UP001165121"/>
    </source>
</evidence>